<dbReference type="GO" id="GO:1902201">
    <property type="term" value="P:negative regulation of bacterial-type flagellum-dependent cell motility"/>
    <property type="evidence" value="ECO:0007669"/>
    <property type="project" value="TreeGrafter"/>
</dbReference>
<accession>A0A848EFK3</accession>
<dbReference type="EC" id="2.7.7.65" evidence="1"/>
<dbReference type="PANTHER" id="PTHR45138:SF9">
    <property type="entry name" value="DIGUANYLATE CYCLASE DGCM-RELATED"/>
    <property type="match status" value="1"/>
</dbReference>
<dbReference type="SMART" id="SM00267">
    <property type="entry name" value="GGDEF"/>
    <property type="match status" value="1"/>
</dbReference>
<dbReference type="GO" id="GO:0052621">
    <property type="term" value="F:diguanylate cyclase activity"/>
    <property type="evidence" value="ECO:0007669"/>
    <property type="project" value="UniProtKB-EC"/>
</dbReference>
<name>A0A848EFK3_9PROT</name>
<evidence type="ECO:0000313" key="4">
    <source>
        <dbReference type="EMBL" id="NMJ42832.1"/>
    </source>
</evidence>
<evidence type="ECO:0000256" key="1">
    <source>
        <dbReference type="ARBA" id="ARBA00012528"/>
    </source>
</evidence>
<comment type="caution">
    <text evidence="4">The sequence shown here is derived from an EMBL/GenBank/DDBJ whole genome shotgun (WGS) entry which is preliminary data.</text>
</comment>
<dbReference type="InterPro" id="IPR043128">
    <property type="entry name" value="Rev_trsase/Diguanyl_cyclase"/>
</dbReference>
<dbReference type="RefSeq" id="WP_170055048.1">
    <property type="nucleotide sequence ID" value="NZ_JABBKX010000005.1"/>
</dbReference>
<gene>
    <name evidence="4" type="ORF">GWK16_16420</name>
</gene>
<reference evidence="4 5" key="1">
    <citation type="submission" date="2020-03" db="EMBL/GenBank/DDBJ databases">
        <authorList>
            <person name="Sun Q."/>
        </authorList>
    </citation>
    <scope>NUCLEOTIDE SEQUENCE [LARGE SCALE GENOMIC DNA]</scope>
    <source>
        <strain evidence="4 5">JC162</strain>
    </source>
</reference>
<dbReference type="Gene3D" id="3.30.70.270">
    <property type="match status" value="1"/>
</dbReference>
<organism evidence="4 5">
    <name type="scientific">Neoroseomonas marina</name>
    <dbReference type="NCBI Taxonomy" id="1232220"/>
    <lineage>
        <taxon>Bacteria</taxon>
        <taxon>Pseudomonadati</taxon>
        <taxon>Pseudomonadota</taxon>
        <taxon>Alphaproteobacteria</taxon>
        <taxon>Acetobacterales</taxon>
        <taxon>Acetobacteraceae</taxon>
        <taxon>Neoroseomonas</taxon>
    </lineage>
</organism>
<evidence type="ECO:0000259" key="3">
    <source>
        <dbReference type="PROSITE" id="PS50887"/>
    </source>
</evidence>
<evidence type="ECO:0000313" key="5">
    <source>
        <dbReference type="Proteomes" id="UP000548582"/>
    </source>
</evidence>
<evidence type="ECO:0000256" key="2">
    <source>
        <dbReference type="ARBA" id="ARBA00034247"/>
    </source>
</evidence>
<dbReference type="Pfam" id="PF00990">
    <property type="entry name" value="GGDEF"/>
    <property type="match status" value="1"/>
</dbReference>
<dbReference type="SUPFAM" id="SSF55073">
    <property type="entry name" value="Nucleotide cyclase"/>
    <property type="match status" value="1"/>
</dbReference>
<dbReference type="AlphaFoldDB" id="A0A848EFK3"/>
<dbReference type="GO" id="GO:0005886">
    <property type="term" value="C:plasma membrane"/>
    <property type="evidence" value="ECO:0007669"/>
    <property type="project" value="TreeGrafter"/>
</dbReference>
<keyword evidence="5" id="KW-1185">Reference proteome</keyword>
<dbReference type="PROSITE" id="PS50887">
    <property type="entry name" value="GGDEF"/>
    <property type="match status" value="1"/>
</dbReference>
<dbReference type="NCBIfam" id="TIGR00254">
    <property type="entry name" value="GGDEF"/>
    <property type="match status" value="1"/>
</dbReference>
<dbReference type="CDD" id="cd01949">
    <property type="entry name" value="GGDEF"/>
    <property type="match status" value="1"/>
</dbReference>
<comment type="catalytic activity">
    <reaction evidence="2">
        <text>2 GTP = 3',3'-c-di-GMP + 2 diphosphate</text>
        <dbReference type="Rhea" id="RHEA:24898"/>
        <dbReference type="ChEBI" id="CHEBI:33019"/>
        <dbReference type="ChEBI" id="CHEBI:37565"/>
        <dbReference type="ChEBI" id="CHEBI:58805"/>
        <dbReference type="EC" id="2.7.7.65"/>
    </reaction>
</comment>
<dbReference type="FunFam" id="3.30.70.270:FF:000001">
    <property type="entry name" value="Diguanylate cyclase domain protein"/>
    <property type="match status" value="1"/>
</dbReference>
<dbReference type="Proteomes" id="UP000548582">
    <property type="component" value="Unassembled WGS sequence"/>
</dbReference>
<dbReference type="InterPro" id="IPR029787">
    <property type="entry name" value="Nucleotide_cyclase"/>
</dbReference>
<dbReference type="GO" id="GO:0043709">
    <property type="term" value="P:cell adhesion involved in single-species biofilm formation"/>
    <property type="evidence" value="ECO:0007669"/>
    <property type="project" value="TreeGrafter"/>
</dbReference>
<feature type="domain" description="GGDEF" evidence="3">
    <location>
        <begin position="215"/>
        <end position="350"/>
    </location>
</feature>
<dbReference type="EMBL" id="JABBKX010000005">
    <property type="protein sequence ID" value="NMJ42832.1"/>
    <property type="molecule type" value="Genomic_DNA"/>
</dbReference>
<dbReference type="PANTHER" id="PTHR45138">
    <property type="entry name" value="REGULATORY COMPONENTS OF SENSORY TRANSDUCTION SYSTEM"/>
    <property type="match status" value="1"/>
</dbReference>
<proteinExistence type="predicted"/>
<protein>
    <recommendedName>
        <fullName evidence="1">diguanylate cyclase</fullName>
        <ecNumber evidence="1">2.7.7.65</ecNumber>
    </recommendedName>
</protein>
<dbReference type="InterPro" id="IPR000160">
    <property type="entry name" value="GGDEF_dom"/>
</dbReference>
<sequence>MTARSLSQAAALGDCMQDSASGDAAVLCAAALESMRQHALPPTPVNYAVWFEFHAGRKTGLRRVLSVALSNRRAIDSYMMAELHDLFLVDGAERQAAREARVAMRAAAERILEAGADAARYGDRLNAAAVDMEAGTQGLATLIAELAAETAALSVRSARLGEELSASGERIAELERQLAVAHQASLTDALTTLPNRRAFDSMVLEHAARAMNSGDSLCLLMIDIDHFKRVNDAWGHAVGDAVIRLVAATLAQTRPDTGRAARYGGEEFALLMPATPLPEAAAHGERLRAALAARRISLRANAAPIGSITVSVGIARYEPGEAIDRWIERADAALYGAKRDGRNRVVVLEAAAEDLAAAS</sequence>
<dbReference type="InterPro" id="IPR050469">
    <property type="entry name" value="Diguanylate_Cyclase"/>
</dbReference>